<proteinExistence type="predicted"/>
<reference evidence="1 2" key="1">
    <citation type="submission" date="2017-11" db="EMBL/GenBank/DDBJ databases">
        <authorList>
            <person name="Kracher B."/>
        </authorList>
    </citation>
    <scope>NUCLEOTIDE SEQUENCE [LARGE SCALE GENOMIC DNA]</scope>
    <source>
        <strain evidence="1 2">RACE1</strain>
    </source>
</reference>
<dbReference type="AlphaFoldDB" id="A0A383UVI5"/>
<evidence type="ECO:0000313" key="2">
    <source>
        <dbReference type="Proteomes" id="UP000275772"/>
    </source>
</evidence>
<protein>
    <submittedName>
        <fullName evidence="1">Uncharacterized protein</fullName>
    </submittedName>
</protein>
<sequence length="72" mass="8476">MIRSTSQEYNADFVGEESKRVGWMFWSCLAGPEKGPCLFWEKEWGFIISQKYCEKKVLMNGMVSMRPWLSVM</sequence>
<evidence type="ECO:0000313" key="1">
    <source>
        <dbReference type="EMBL" id="SZF03746.1"/>
    </source>
</evidence>
<dbReference type="VEuPathDB" id="FungiDB:BLGHR1_14540"/>
<name>A0A383UVI5_BLUHO</name>
<accession>A0A383UVI5</accession>
<gene>
    <name evidence="1" type="ORF">BLGHR1_14540</name>
</gene>
<dbReference type="Proteomes" id="UP000275772">
    <property type="component" value="Unassembled WGS sequence"/>
</dbReference>
<dbReference type="EMBL" id="UNSH01000056">
    <property type="protein sequence ID" value="SZF03746.1"/>
    <property type="molecule type" value="Genomic_DNA"/>
</dbReference>
<organism evidence="1 2">
    <name type="scientific">Blumeria hordei</name>
    <name type="common">Barley powdery mildew</name>
    <name type="synonym">Blumeria graminis f. sp. hordei</name>
    <dbReference type="NCBI Taxonomy" id="2867405"/>
    <lineage>
        <taxon>Eukaryota</taxon>
        <taxon>Fungi</taxon>
        <taxon>Dikarya</taxon>
        <taxon>Ascomycota</taxon>
        <taxon>Pezizomycotina</taxon>
        <taxon>Leotiomycetes</taxon>
        <taxon>Erysiphales</taxon>
        <taxon>Erysiphaceae</taxon>
        <taxon>Blumeria</taxon>
    </lineage>
</organism>